<dbReference type="EMBL" id="JARAOO010000014">
    <property type="protein sequence ID" value="KAJ7943069.1"/>
    <property type="molecule type" value="Genomic_DNA"/>
</dbReference>
<dbReference type="Pfam" id="PF00646">
    <property type="entry name" value="F-box"/>
    <property type="match status" value="1"/>
</dbReference>
<dbReference type="AlphaFoldDB" id="A0AAD7KPB3"/>
<reference evidence="2" key="1">
    <citation type="journal article" date="2023" name="Science">
        <title>Elucidation of the pathway for biosynthesis of saponin adjuvants from the soapbark tree.</title>
        <authorList>
            <person name="Reed J."/>
            <person name="Orme A."/>
            <person name="El-Demerdash A."/>
            <person name="Owen C."/>
            <person name="Martin L.B.B."/>
            <person name="Misra R.C."/>
            <person name="Kikuchi S."/>
            <person name="Rejzek M."/>
            <person name="Martin A.C."/>
            <person name="Harkess A."/>
            <person name="Leebens-Mack J."/>
            <person name="Louveau T."/>
            <person name="Stephenson M.J."/>
            <person name="Osbourn A."/>
        </authorList>
    </citation>
    <scope>NUCLEOTIDE SEQUENCE</scope>
    <source>
        <strain evidence="2">S10</strain>
    </source>
</reference>
<gene>
    <name evidence="2" type="ORF">O6P43_032667</name>
</gene>
<dbReference type="Proteomes" id="UP001163823">
    <property type="component" value="Chromosome 14"/>
</dbReference>
<dbReference type="NCBIfam" id="TIGR01640">
    <property type="entry name" value="F_box_assoc_1"/>
    <property type="match status" value="1"/>
</dbReference>
<dbReference type="InterPro" id="IPR013187">
    <property type="entry name" value="F-box-assoc_dom_typ3"/>
</dbReference>
<dbReference type="Pfam" id="PF08268">
    <property type="entry name" value="FBA_3"/>
    <property type="match status" value="1"/>
</dbReference>
<protein>
    <submittedName>
        <fullName evidence="2">F-box protein</fullName>
    </submittedName>
</protein>
<dbReference type="PANTHER" id="PTHR31111">
    <property type="entry name" value="BNAA05G37150D PROTEIN-RELATED"/>
    <property type="match status" value="1"/>
</dbReference>
<dbReference type="InterPro" id="IPR036047">
    <property type="entry name" value="F-box-like_dom_sf"/>
</dbReference>
<evidence type="ECO:0000259" key="1">
    <source>
        <dbReference type="SMART" id="SM00256"/>
    </source>
</evidence>
<dbReference type="PANTHER" id="PTHR31111:SF136">
    <property type="entry name" value="F-BOX ASSOCIATED DOMAIN-CONTAINING PROTEIN"/>
    <property type="match status" value="1"/>
</dbReference>
<name>A0AAD7KPB3_QUISA</name>
<comment type="caution">
    <text evidence="2">The sequence shown here is derived from an EMBL/GenBank/DDBJ whole genome shotgun (WGS) entry which is preliminary data.</text>
</comment>
<dbReference type="KEGG" id="qsa:O6P43_032667"/>
<dbReference type="SMART" id="SM00256">
    <property type="entry name" value="FBOX"/>
    <property type="match status" value="1"/>
</dbReference>
<accession>A0AAD7KPB3</accession>
<keyword evidence="3" id="KW-1185">Reference proteome</keyword>
<dbReference type="InterPro" id="IPR017451">
    <property type="entry name" value="F-box-assoc_interact_dom"/>
</dbReference>
<feature type="domain" description="F-box" evidence="1">
    <location>
        <begin position="29"/>
        <end position="68"/>
    </location>
</feature>
<organism evidence="2 3">
    <name type="scientific">Quillaja saponaria</name>
    <name type="common">Soap bark tree</name>
    <dbReference type="NCBI Taxonomy" id="32244"/>
    <lineage>
        <taxon>Eukaryota</taxon>
        <taxon>Viridiplantae</taxon>
        <taxon>Streptophyta</taxon>
        <taxon>Embryophyta</taxon>
        <taxon>Tracheophyta</taxon>
        <taxon>Spermatophyta</taxon>
        <taxon>Magnoliopsida</taxon>
        <taxon>eudicotyledons</taxon>
        <taxon>Gunneridae</taxon>
        <taxon>Pentapetalae</taxon>
        <taxon>rosids</taxon>
        <taxon>fabids</taxon>
        <taxon>Fabales</taxon>
        <taxon>Quillajaceae</taxon>
        <taxon>Quillaja</taxon>
    </lineage>
</organism>
<evidence type="ECO:0000313" key="3">
    <source>
        <dbReference type="Proteomes" id="UP001163823"/>
    </source>
</evidence>
<dbReference type="InterPro" id="IPR001810">
    <property type="entry name" value="F-box_dom"/>
</dbReference>
<dbReference type="SUPFAM" id="SSF81383">
    <property type="entry name" value="F-box domain"/>
    <property type="match status" value="1"/>
</dbReference>
<proteinExistence type="predicted"/>
<sequence length="400" mass="45724">MQTSFIKRPRMNTTGTALPRFQAIKEKSMPNDVVLDILKRLPVKSILRFKLLSKECCSTISSPFFHEMHHEKSSKNNLRLLFQDKDQQDRKVVTSCRWVTTDIEGNRRISADFVTNCRVYNIIASGFGLICFSGSNNNNHKQLIFVCNPSTKEVIALPSDPSSSMFSKYPIAGFGMGYDAATKVYKVVHLFYTNYNPCSIPDHQTCDLGCEVIELTNGSHGAWRVVQEKCHIQVNRYSSPVFVNETLYWKANNHSRMEKLGYIVSFNVKKEEFQILDSPEDCLVRDKTFLIDFEGKLAVADASRTHITFGMEIIVLQKDHEENWFWEKVYRVSTRGLSQLDLLLGLKPINVKNGEILMHLSGYFLAYNIEKTCIQWLLEAPMPFVSSGIFYESLFSLGSA</sequence>
<evidence type="ECO:0000313" key="2">
    <source>
        <dbReference type="EMBL" id="KAJ7943069.1"/>
    </source>
</evidence>